<dbReference type="Proteomes" id="UP001519295">
    <property type="component" value="Unassembled WGS sequence"/>
</dbReference>
<feature type="region of interest" description="Disordered" evidence="1">
    <location>
        <begin position="118"/>
        <end position="184"/>
    </location>
</feature>
<protein>
    <submittedName>
        <fullName evidence="2">Uncharacterized protein</fullName>
    </submittedName>
</protein>
<dbReference type="EMBL" id="JAGINU010000001">
    <property type="protein sequence ID" value="MBP2364845.1"/>
    <property type="molecule type" value="Genomic_DNA"/>
</dbReference>
<reference evidence="2 3" key="1">
    <citation type="submission" date="2021-03" db="EMBL/GenBank/DDBJ databases">
        <title>Sequencing the genomes of 1000 actinobacteria strains.</title>
        <authorList>
            <person name="Klenk H.-P."/>
        </authorList>
    </citation>
    <scope>NUCLEOTIDE SEQUENCE [LARGE SCALE GENOMIC DNA]</scope>
    <source>
        <strain evidence="2 3">DSM 45256</strain>
    </source>
</reference>
<evidence type="ECO:0000313" key="2">
    <source>
        <dbReference type="EMBL" id="MBP2364845.1"/>
    </source>
</evidence>
<keyword evidence="3" id="KW-1185">Reference proteome</keyword>
<evidence type="ECO:0000313" key="3">
    <source>
        <dbReference type="Proteomes" id="UP001519295"/>
    </source>
</evidence>
<accession>A0ABS4VLP3</accession>
<organism evidence="2 3">
    <name type="scientific">Pseudonocardia parietis</name>
    <dbReference type="NCBI Taxonomy" id="570936"/>
    <lineage>
        <taxon>Bacteria</taxon>
        <taxon>Bacillati</taxon>
        <taxon>Actinomycetota</taxon>
        <taxon>Actinomycetes</taxon>
        <taxon>Pseudonocardiales</taxon>
        <taxon>Pseudonocardiaceae</taxon>
        <taxon>Pseudonocardia</taxon>
    </lineage>
</organism>
<comment type="caution">
    <text evidence="2">The sequence shown here is derived from an EMBL/GenBank/DDBJ whole genome shotgun (WGS) entry which is preliminary data.</text>
</comment>
<sequence length="282" mass="29629">MQRLGCRGRATRRASRTQGVGLRDVDACLPMNEATDEPQRWIVPAVVPPASPGLAGRQGHRPPATGHRAPGTGATAAHFLGARFRSAGETYAVSLRCVPSACTASFRDCIRGCSTVRGRSTAGTLRHPHRPPPAPGRVGLGSAPVGSGSETVGTRAQELVEQPPQATDRSGNADPHHRAPVREPAAGVRLAALLRRGESSNHDWFRSESDDDRVQVVQHLWLPAFPAHPHEMGRQAGVLDAGIEGPLAGVRGTPAQSDHARTPLVCPSCGLCGPRGLRGPPA</sequence>
<proteinExistence type="predicted"/>
<name>A0ABS4VLP3_9PSEU</name>
<evidence type="ECO:0000256" key="1">
    <source>
        <dbReference type="SAM" id="MobiDB-lite"/>
    </source>
</evidence>
<gene>
    <name evidence="2" type="ORF">JOF36_000541</name>
</gene>